<dbReference type="Proteomes" id="UP000499080">
    <property type="component" value="Unassembled WGS sequence"/>
</dbReference>
<dbReference type="OrthoDB" id="6434386at2759"/>
<dbReference type="AlphaFoldDB" id="A0A4Y2I4F1"/>
<sequence length="141" mass="16414">MIDVRENEMKVELLRIGPCKEIICTHHRFYEDRIETNQTQEKPFTVVPHYKAVKPKPPSNAHISFQTNNRFQNLIPDEPEIPAIILKIAENYNVLLQEITKKFPGTNNTLFRGSIKISANSTEDRNNIIKLLQDKNQEFIV</sequence>
<gene>
    <name evidence="1" type="ORF">AVEN_108207_1</name>
</gene>
<organism evidence="1 2">
    <name type="scientific">Araneus ventricosus</name>
    <name type="common">Orbweaver spider</name>
    <name type="synonym">Epeira ventricosa</name>
    <dbReference type="NCBI Taxonomy" id="182803"/>
    <lineage>
        <taxon>Eukaryota</taxon>
        <taxon>Metazoa</taxon>
        <taxon>Ecdysozoa</taxon>
        <taxon>Arthropoda</taxon>
        <taxon>Chelicerata</taxon>
        <taxon>Arachnida</taxon>
        <taxon>Araneae</taxon>
        <taxon>Araneomorphae</taxon>
        <taxon>Entelegynae</taxon>
        <taxon>Araneoidea</taxon>
        <taxon>Araneidae</taxon>
        <taxon>Araneus</taxon>
    </lineage>
</organism>
<dbReference type="EMBL" id="BGPR01002353">
    <property type="protein sequence ID" value="GBM72056.1"/>
    <property type="molecule type" value="Genomic_DNA"/>
</dbReference>
<evidence type="ECO:0008006" key="3">
    <source>
        <dbReference type="Google" id="ProtNLM"/>
    </source>
</evidence>
<name>A0A4Y2I4F1_ARAVE</name>
<accession>A0A4Y2I4F1</accession>
<evidence type="ECO:0000313" key="2">
    <source>
        <dbReference type="Proteomes" id="UP000499080"/>
    </source>
</evidence>
<comment type="caution">
    <text evidence="1">The sequence shown here is derived from an EMBL/GenBank/DDBJ whole genome shotgun (WGS) entry which is preliminary data.</text>
</comment>
<proteinExistence type="predicted"/>
<protein>
    <recommendedName>
        <fullName evidence="3">Pre-C2HC domain-containing protein</fullName>
    </recommendedName>
</protein>
<reference evidence="1 2" key="1">
    <citation type="journal article" date="2019" name="Sci. Rep.">
        <title>Orb-weaving spider Araneus ventricosus genome elucidates the spidroin gene catalogue.</title>
        <authorList>
            <person name="Kono N."/>
            <person name="Nakamura H."/>
            <person name="Ohtoshi R."/>
            <person name="Moran D.A.P."/>
            <person name="Shinohara A."/>
            <person name="Yoshida Y."/>
            <person name="Fujiwara M."/>
            <person name="Mori M."/>
            <person name="Tomita M."/>
            <person name="Arakawa K."/>
        </authorList>
    </citation>
    <scope>NUCLEOTIDE SEQUENCE [LARGE SCALE GENOMIC DNA]</scope>
</reference>
<evidence type="ECO:0000313" key="1">
    <source>
        <dbReference type="EMBL" id="GBM72056.1"/>
    </source>
</evidence>
<keyword evidence="2" id="KW-1185">Reference proteome</keyword>